<dbReference type="RefSeq" id="WP_078974192.1">
    <property type="nucleotide sequence ID" value="NZ_MWQN01000001.1"/>
</dbReference>
<evidence type="ECO:0000313" key="1">
    <source>
        <dbReference type="EMBL" id="OPC79925.1"/>
    </source>
</evidence>
<sequence>MTDVEAVPTTVVSLAAWSIHLEFVDHPRPWRLDAFAAVPASPTAAVAVAVPAYERAEFHLTDADVAVLAATLLRPPRPQDRPPGRARLLREGTALRLRLYISAIDGDQPEPRGVINLQEHHRQVLLDDIARHRLDLIPTVDVPEPRLHLDPMPVTGLGIDQVAQLRDRCNRWLDSEGIRAALADREIARHIATRTTGP</sequence>
<dbReference type="STRING" id="159449.B4N89_02275"/>
<accession>A0A1T3NT48</accession>
<evidence type="ECO:0000313" key="2">
    <source>
        <dbReference type="Proteomes" id="UP000190037"/>
    </source>
</evidence>
<organism evidence="1 2">
    <name type="scientific">Embleya scabrispora</name>
    <dbReference type="NCBI Taxonomy" id="159449"/>
    <lineage>
        <taxon>Bacteria</taxon>
        <taxon>Bacillati</taxon>
        <taxon>Actinomycetota</taxon>
        <taxon>Actinomycetes</taxon>
        <taxon>Kitasatosporales</taxon>
        <taxon>Streptomycetaceae</taxon>
        <taxon>Embleya</taxon>
    </lineage>
</organism>
<proteinExistence type="predicted"/>
<name>A0A1T3NT48_9ACTN</name>
<dbReference type="Proteomes" id="UP000190037">
    <property type="component" value="Unassembled WGS sequence"/>
</dbReference>
<dbReference type="EMBL" id="MWQN01000001">
    <property type="protein sequence ID" value="OPC79925.1"/>
    <property type="molecule type" value="Genomic_DNA"/>
</dbReference>
<keyword evidence="2" id="KW-1185">Reference proteome</keyword>
<comment type="caution">
    <text evidence="1">The sequence shown here is derived from an EMBL/GenBank/DDBJ whole genome shotgun (WGS) entry which is preliminary data.</text>
</comment>
<dbReference type="OrthoDB" id="4351978at2"/>
<protein>
    <submittedName>
        <fullName evidence="1">Uncharacterized protein</fullName>
    </submittedName>
</protein>
<gene>
    <name evidence="1" type="ORF">B4N89_02275</name>
</gene>
<reference evidence="1 2" key="1">
    <citation type="submission" date="2017-03" db="EMBL/GenBank/DDBJ databases">
        <title>Draft genome sequence of Streptomyces scabrisporus NF3, endophyte isolated from Amphipterygium adstringens.</title>
        <authorList>
            <person name="Vazquez M."/>
            <person name="Ceapa C.D."/>
            <person name="Rodriguez Luna D."/>
            <person name="Sanchez Esquivel S."/>
        </authorList>
    </citation>
    <scope>NUCLEOTIDE SEQUENCE [LARGE SCALE GENOMIC DNA]</scope>
    <source>
        <strain evidence="1 2">NF3</strain>
    </source>
</reference>
<dbReference type="AlphaFoldDB" id="A0A1T3NT48"/>